<dbReference type="Proteomes" id="UP000251800">
    <property type="component" value="Unassembled WGS sequence"/>
</dbReference>
<dbReference type="AlphaFoldDB" id="A0A383XPX7"/>
<comment type="caution">
    <text evidence="1">The sequence shown here is derived from an EMBL/GenBank/DDBJ whole genome shotgun (WGS) entry which is preliminary data.</text>
</comment>
<evidence type="ECO:0000313" key="2">
    <source>
        <dbReference type="Proteomes" id="UP000251800"/>
    </source>
</evidence>
<dbReference type="EMBL" id="QEQK01000020">
    <property type="protein sequence ID" value="PWN54681.1"/>
    <property type="molecule type" value="Genomic_DNA"/>
</dbReference>
<proteinExistence type="predicted"/>
<accession>A0A383XPX7</accession>
<organism evidence="1 2">
    <name type="scientific">Abyssibacter profundi</name>
    <dbReference type="NCBI Taxonomy" id="2182787"/>
    <lineage>
        <taxon>Bacteria</taxon>
        <taxon>Pseudomonadati</taxon>
        <taxon>Pseudomonadota</taxon>
        <taxon>Gammaproteobacteria</taxon>
        <taxon>Chromatiales</taxon>
        <taxon>Oceanococcaceae</taxon>
        <taxon>Abyssibacter</taxon>
    </lineage>
</organism>
<gene>
    <name evidence="1" type="ORF">DEH80_16380</name>
</gene>
<evidence type="ECO:0000313" key="1">
    <source>
        <dbReference type="EMBL" id="PWN54681.1"/>
    </source>
</evidence>
<protein>
    <submittedName>
        <fullName evidence="1">Uncharacterized protein</fullName>
    </submittedName>
</protein>
<reference evidence="1 2" key="1">
    <citation type="submission" date="2018-05" db="EMBL/GenBank/DDBJ databases">
        <title>Abyssibacter profundi OUC007T gen. nov., sp. nov, a marine bacterium isolated from seawater of the Mariana Trench.</title>
        <authorList>
            <person name="Zhou S."/>
        </authorList>
    </citation>
    <scope>NUCLEOTIDE SEQUENCE [LARGE SCALE GENOMIC DNA]</scope>
    <source>
        <strain evidence="1 2">OUC007</strain>
    </source>
</reference>
<name>A0A383XPX7_9GAMM</name>
<sequence length="99" mass="10422">MLAIGGHHIGDAVLEATNAQGLPVPLLVVDYQHLEQGGGGYLQVWALDLEAGLLQTRAYSPWADANPDAGLPLTPSGLPAARSIAIRRACTLRSEGCRH</sequence>
<keyword evidence="2" id="KW-1185">Reference proteome</keyword>